<dbReference type="InterPro" id="IPR050600">
    <property type="entry name" value="SETD3_SETD6_MTase"/>
</dbReference>
<dbReference type="OrthoDB" id="341421at2759"/>
<dbReference type="Pfam" id="PF00856">
    <property type="entry name" value="SET"/>
    <property type="match status" value="1"/>
</dbReference>
<protein>
    <recommendedName>
        <fullName evidence="5">SET domain-containing protein</fullName>
    </recommendedName>
</protein>
<name>A0A507EPQ2_9FUNG</name>
<dbReference type="STRING" id="246404.A0A507EPQ2"/>
<keyword evidence="1" id="KW-0489">Methyltransferase</keyword>
<dbReference type="InterPro" id="IPR001214">
    <property type="entry name" value="SET_dom"/>
</dbReference>
<dbReference type="InterPro" id="IPR015353">
    <property type="entry name" value="Rubisco_LSMT_subst-bd"/>
</dbReference>
<organism evidence="6 7">
    <name type="scientific">Chytriomyces confervae</name>
    <dbReference type="NCBI Taxonomy" id="246404"/>
    <lineage>
        <taxon>Eukaryota</taxon>
        <taxon>Fungi</taxon>
        <taxon>Fungi incertae sedis</taxon>
        <taxon>Chytridiomycota</taxon>
        <taxon>Chytridiomycota incertae sedis</taxon>
        <taxon>Chytridiomycetes</taxon>
        <taxon>Chytridiales</taxon>
        <taxon>Chytriomycetaceae</taxon>
        <taxon>Chytriomyces</taxon>
    </lineage>
</organism>
<dbReference type="SUPFAM" id="SSF81822">
    <property type="entry name" value="RuBisCo LSMT C-terminal, substrate-binding domain"/>
    <property type="match status" value="1"/>
</dbReference>
<feature type="domain" description="SET" evidence="5">
    <location>
        <begin position="166"/>
        <end position="278"/>
    </location>
</feature>
<dbReference type="Pfam" id="PF09273">
    <property type="entry name" value="Rubis-subs-bind"/>
    <property type="match status" value="1"/>
</dbReference>
<dbReference type="PROSITE" id="PS50280">
    <property type="entry name" value="SET"/>
    <property type="match status" value="1"/>
</dbReference>
<dbReference type="AlphaFoldDB" id="A0A507EPQ2"/>
<dbReference type="Proteomes" id="UP000320333">
    <property type="component" value="Unassembled WGS sequence"/>
</dbReference>
<sequence>MDSATTLQLIEWVCGKEEGIPMTASQADAATQGRVLRARVGMVKDSIVLRVPAHVLLSASAAWRVKSDLGRVLVQVFGASCDTSPAEATEAESSQSAPPLMDHYDPHLALCLLLMYARINDTPYKPYLLSLPASFSNLLCLELDNPHALTRIQGTPVMGVVEDERSQLQLVLDHVLMPVAKMFPGAISRSVTSASNEEVRQSLWRDLMWAHASIASRAFKFSLDKEQSEVFCVPFLDLANHSDTPNLIVKGVDVESKCLIVKATRDIEPGEELTIAYHDQAPNSFLLTHYGFAMEGNPEEKVEVYFADPNEGEEVDEATAALTERKDALLQAASEILNLNLGREQEFGPLPVSSTGNEAALHDASQSPSSQSGVSLSMIFSLRILVANETDLEQVTSENVGSRIQSPLSRENEANVYQMISLMADALLGMYPTTLEQDLERQQELNQGRAGDDDSDRYVIVYLIGQKRILRKVLEFCEKNQNMWTMVWKAV</sequence>
<reference evidence="6 7" key="1">
    <citation type="journal article" date="2019" name="Sci. Rep.">
        <title>Comparative genomics of chytrid fungi reveal insights into the obligate biotrophic and pathogenic lifestyle of Synchytrium endobioticum.</title>
        <authorList>
            <person name="van de Vossenberg B.T.L.H."/>
            <person name="Warris S."/>
            <person name="Nguyen H.D.T."/>
            <person name="van Gent-Pelzer M.P.E."/>
            <person name="Joly D.L."/>
            <person name="van de Geest H.C."/>
            <person name="Bonants P.J.M."/>
            <person name="Smith D.S."/>
            <person name="Levesque C.A."/>
            <person name="van der Lee T.A.J."/>
        </authorList>
    </citation>
    <scope>NUCLEOTIDE SEQUENCE [LARGE SCALE GENOMIC DNA]</scope>
    <source>
        <strain evidence="6 7">CBS 675.73</strain>
    </source>
</reference>
<dbReference type="Gene3D" id="3.90.1410.10">
    <property type="entry name" value="set domain protein methyltransferase, domain 1"/>
    <property type="match status" value="1"/>
</dbReference>
<evidence type="ECO:0000256" key="4">
    <source>
        <dbReference type="SAM" id="MobiDB-lite"/>
    </source>
</evidence>
<gene>
    <name evidence="6" type="ORF">CcCBS67573_g08210</name>
</gene>
<comment type="caution">
    <text evidence="6">The sequence shown here is derived from an EMBL/GenBank/DDBJ whole genome shotgun (WGS) entry which is preliminary data.</text>
</comment>
<evidence type="ECO:0000313" key="7">
    <source>
        <dbReference type="Proteomes" id="UP000320333"/>
    </source>
</evidence>
<keyword evidence="2" id="KW-0808">Transferase</keyword>
<dbReference type="GO" id="GO:0032259">
    <property type="term" value="P:methylation"/>
    <property type="evidence" value="ECO:0007669"/>
    <property type="project" value="UniProtKB-KW"/>
</dbReference>
<evidence type="ECO:0000259" key="5">
    <source>
        <dbReference type="PROSITE" id="PS50280"/>
    </source>
</evidence>
<dbReference type="Gene3D" id="3.90.1420.10">
    <property type="entry name" value="Rubisco LSMT, substrate-binding domain"/>
    <property type="match status" value="1"/>
</dbReference>
<evidence type="ECO:0000256" key="1">
    <source>
        <dbReference type="ARBA" id="ARBA00022603"/>
    </source>
</evidence>
<dbReference type="SUPFAM" id="SSF82199">
    <property type="entry name" value="SET domain"/>
    <property type="match status" value="1"/>
</dbReference>
<evidence type="ECO:0000313" key="6">
    <source>
        <dbReference type="EMBL" id="TPX65158.1"/>
    </source>
</evidence>
<proteinExistence type="predicted"/>
<dbReference type="PANTHER" id="PTHR13271">
    <property type="entry name" value="UNCHARACTERIZED PUTATIVE METHYLTRANSFERASE"/>
    <property type="match status" value="1"/>
</dbReference>
<dbReference type="CDD" id="cd10527">
    <property type="entry name" value="SET_LSMT"/>
    <property type="match status" value="1"/>
</dbReference>
<accession>A0A507EPQ2</accession>
<dbReference type="EMBL" id="QEAP01000505">
    <property type="protein sequence ID" value="TPX65158.1"/>
    <property type="molecule type" value="Genomic_DNA"/>
</dbReference>
<evidence type="ECO:0000256" key="3">
    <source>
        <dbReference type="ARBA" id="ARBA00022691"/>
    </source>
</evidence>
<keyword evidence="3" id="KW-0949">S-adenosyl-L-methionine</keyword>
<feature type="region of interest" description="Disordered" evidence="4">
    <location>
        <begin position="353"/>
        <end position="372"/>
    </location>
</feature>
<dbReference type="GO" id="GO:0016279">
    <property type="term" value="F:protein-lysine N-methyltransferase activity"/>
    <property type="evidence" value="ECO:0007669"/>
    <property type="project" value="UniProtKB-ARBA"/>
</dbReference>
<dbReference type="InterPro" id="IPR046341">
    <property type="entry name" value="SET_dom_sf"/>
</dbReference>
<evidence type="ECO:0000256" key="2">
    <source>
        <dbReference type="ARBA" id="ARBA00022679"/>
    </source>
</evidence>
<keyword evidence="7" id="KW-1185">Reference proteome</keyword>
<dbReference type="InterPro" id="IPR036464">
    <property type="entry name" value="Rubisco_LSMT_subst-bd_sf"/>
</dbReference>